<evidence type="ECO:0000259" key="4">
    <source>
        <dbReference type="PROSITE" id="PS01031"/>
    </source>
</evidence>
<dbReference type="AlphaFoldDB" id="A0AAD6SS46"/>
<dbReference type="PROSITE" id="PS51203">
    <property type="entry name" value="CS"/>
    <property type="match status" value="1"/>
</dbReference>
<organism evidence="6 7">
    <name type="scientific">Mycena alexandri</name>
    <dbReference type="NCBI Taxonomy" id="1745969"/>
    <lineage>
        <taxon>Eukaryota</taxon>
        <taxon>Fungi</taxon>
        <taxon>Dikarya</taxon>
        <taxon>Basidiomycota</taxon>
        <taxon>Agaricomycotina</taxon>
        <taxon>Agaricomycetes</taxon>
        <taxon>Agaricomycetidae</taxon>
        <taxon>Agaricales</taxon>
        <taxon>Marasmiineae</taxon>
        <taxon>Mycenaceae</taxon>
        <taxon>Mycena</taxon>
    </lineage>
</organism>
<name>A0AAD6SS46_9AGAR</name>
<protein>
    <submittedName>
        <fullName evidence="6">HSP20-like chaperone</fullName>
    </submittedName>
</protein>
<dbReference type="Gene3D" id="2.60.40.790">
    <property type="match status" value="1"/>
</dbReference>
<evidence type="ECO:0000256" key="1">
    <source>
        <dbReference type="ARBA" id="ARBA00023016"/>
    </source>
</evidence>
<dbReference type="PROSITE" id="PS01031">
    <property type="entry name" value="SHSP"/>
    <property type="match status" value="1"/>
</dbReference>
<reference evidence="6" key="1">
    <citation type="submission" date="2023-03" db="EMBL/GenBank/DDBJ databases">
        <title>Massive genome expansion in bonnet fungi (Mycena s.s.) driven by repeated elements and novel gene families across ecological guilds.</title>
        <authorList>
            <consortium name="Lawrence Berkeley National Laboratory"/>
            <person name="Harder C.B."/>
            <person name="Miyauchi S."/>
            <person name="Viragh M."/>
            <person name="Kuo A."/>
            <person name="Thoen E."/>
            <person name="Andreopoulos B."/>
            <person name="Lu D."/>
            <person name="Skrede I."/>
            <person name="Drula E."/>
            <person name="Henrissat B."/>
            <person name="Morin E."/>
            <person name="Kohler A."/>
            <person name="Barry K."/>
            <person name="LaButti K."/>
            <person name="Morin E."/>
            <person name="Salamov A."/>
            <person name="Lipzen A."/>
            <person name="Mereny Z."/>
            <person name="Hegedus B."/>
            <person name="Baldrian P."/>
            <person name="Stursova M."/>
            <person name="Weitz H."/>
            <person name="Taylor A."/>
            <person name="Grigoriev I.V."/>
            <person name="Nagy L.G."/>
            <person name="Martin F."/>
            <person name="Kauserud H."/>
        </authorList>
    </citation>
    <scope>NUCLEOTIDE SEQUENCE</scope>
    <source>
        <strain evidence="6">CBHHK200</strain>
    </source>
</reference>
<dbReference type="Pfam" id="PF00011">
    <property type="entry name" value="HSP20"/>
    <property type="match status" value="1"/>
</dbReference>
<accession>A0AAD6SS46</accession>
<feature type="domain" description="CS" evidence="5">
    <location>
        <begin position="17"/>
        <end position="126"/>
    </location>
</feature>
<evidence type="ECO:0000256" key="3">
    <source>
        <dbReference type="RuleBase" id="RU003616"/>
    </source>
</evidence>
<feature type="domain" description="SHSP" evidence="4">
    <location>
        <begin position="13"/>
        <end position="128"/>
    </location>
</feature>
<dbReference type="PANTHER" id="PTHR11527">
    <property type="entry name" value="HEAT-SHOCK PROTEIN 20 FAMILY MEMBER"/>
    <property type="match status" value="1"/>
</dbReference>
<dbReference type="SUPFAM" id="SSF49764">
    <property type="entry name" value="HSP20-like chaperones"/>
    <property type="match status" value="1"/>
</dbReference>
<dbReference type="EMBL" id="JARJCM010000071">
    <property type="protein sequence ID" value="KAJ7032655.1"/>
    <property type="molecule type" value="Genomic_DNA"/>
</dbReference>
<evidence type="ECO:0000259" key="5">
    <source>
        <dbReference type="PROSITE" id="PS51203"/>
    </source>
</evidence>
<sequence>MSVFHYDPFYHVECIIDIRPKMDLHQDSEADTFTATFELPGLKKEDVQINVHDGRLSVTAESKISDNYEKDGYVIRERRFGKYARTLHLPHGVRETEVKAAMENGILTITFPNVKSSVEATHKKVTIA</sequence>
<dbReference type="Proteomes" id="UP001218188">
    <property type="component" value="Unassembled WGS sequence"/>
</dbReference>
<keyword evidence="7" id="KW-1185">Reference proteome</keyword>
<evidence type="ECO:0000313" key="7">
    <source>
        <dbReference type="Proteomes" id="UP001218188"/>
    </source>
</evidence>
<comment type="caution">
    <text evidence="6">The sequence shown here is derived from an EMBL/GenBank/DDBJ whole genome shotgun (WGS) entry which is preliminary data.</text>
</comment>
<dbReference type="CDD" id="cd06464">
    <property type="entry name" value="ACD_sHsps-like"/>
    <property type="match status" value="1"/>
</dbReference>
<keyword evidence="1" id="KW-0346">Stress response</keyword>
<evidence type="ECO:0000313" key="6">
    <source>
        <dbReference type="EMBL" id="KAJ7032655.1"/>
    </source>
</evidence>
<dbReference type="InterPro" id="IPR031107">
    <property type="entry name" value="Small_HSP"/>
</dbReference>
<comment type="similarity">
    <text evidence="2 3">Belongs to the small heat shock protein (HSP20) family.</text>
</comment>
<dbReference type="InterPro" id="IPR008978">
    <property type="entry name" value="HSP20-like_chaperone"/>
</dbReference>
<dbReference type="InterPro" id="IPR007052">
    <property type="entry name" value="CS_dom"/>
</dbReference>
<gene>
    <name evidence="6" type="ORF">C8F04DRAFT_650255</name>
</gene>
<dbReference type="InterPro" id="IPR002068">
    <property type="entry name" value="A-crystallin/Hsp20_dom"/>
</dbReference>
<proteinExistence type="inferred from homology"/>
<evidence type="ECO:0000256" key="2">
    <source>
        <dbReference type="PROSITE-ProRule" id="PRU00285"/>
    </source>
</evidence>